<sequence>MEEIEVKFLNINKKALEKKLVEIGAQKVGDFFYKRQVFDYPDLSLDKKGAWIRLRDEGDKIQLSFKQRLGMRDNTGNDAGMKEIELTVSDFETTAKFLYELGLVNKFYFENKRTRYEKDGVEFDIDEWPLLEPYLEIEAESWENIDEAIVWLDLDKSDIKKFSTTQIYALKGINDKDYSKLTFLEAIKK</sequence>
<dbReference type="PROSITE" id="PS51707">
    <property type="entry name" value="CYTH"/>
    <property type="match status" value="1"/>
</dbReference>
<organism evidence="2 3">
    <name type="scientific">Candidatus Zambryskibacteria bacterium RIFCSPHIGHO2_01_FULL_46_30</name>
    <dbReference type="NCBI Taxonomy" id="1802739"/>
    <lineage>
        <taxon>Bacteria</taxon>
        <taxon>Candidatus Zambryskiibacteriota</taxon>
    </lineage>
</organism>
<accession>A0A1G2T3T3</accession>
<reference evidence="2 3" key="1">
    <citation type="journal article" date="2016" name="Nat. Commun.">
        <title>Thousands of microbial genomes shed light on interconnected biogeochemical processes in an aquifer system.</title>
        <authorList>
            <person name="Anantharaman K."/>
            <person name="Brown C.T."/>
            <person name="Hug L.A."/>
            <person name="Sharon I."/>
            <person name="Castelle C.J."/>
            <person name="Probst A.J."/>
            <person name="Thomas B.C."/>
            <person name="Singh A."/>
            <person name="Wilkins M.J."/>
            <person name="Karaoz U."/>
            <person name="Brodie E.L."/>
            <person name="Williams K.H."/>
            <person name="Hubbard S.S."/>
            <person name="Banfield J.F."/>
        </authorList>
    </citation>
    <scope>NUCLEOTIDE SEQUENCE [LARGE SCALE GENOMIC DNA]</scope>
</reference>
<evidence type="ECO:0000259" key="1">
    <source>
        <dbReference type="PROSITE" id="PS51707"/>
    </source>
</evidence>
<gene>
    <name evidence="2" type="ORF">A2665_00250</name>
</gene>
<dbReference type="Proteomes" id="UP000177746">
    <property type="component" value="Unassembled WGS sequence"/>
</dbReference>
<evidence type="ECO:0000313" key="2">
    <source>
        <dbReference type="EMBL" id="OHA91479.1"/>
    </source>
</evidence>
<dbReference type="InterPro" id="IPR033469">
    <property type="entry name" value="CYTH-like_dom_sf"/>
</dbReference>
<dbReference type="SUPFAM" id="SSF55154">
    <property type="entry name" value="CYTH-like phosphatases"/>
    <property type="match status" value="1"/>
</dbReference>
<comment type="caution">
    <text evidence="2">The sequence shown here is derived from an EMBL/GenBank/DDBJ whole genome shotgun (WGS) entry which is preliminary data.</text>
</comment>
<dbReference type="InterPro" id="IPR023577">
    <property type="entry name" value="CYTH_domain"/>
</dbReference>
<dbReference type="EMBL" id="MHVI01000016">
    <property type="protein sequence ID" value="OHA91479.1"/>
    <property type="molecule type" value="Genomic_DNA"/>
</dbReference>
<dbReference type="Gene3D" id="2.40.320.10">
    <property type="entry name" value="Hypothetical Protein Pfu-838710-001"/>
    <property type="match status" value="1"/>
</dbReference>
<proteinExistence type="predicted"/>
<dbReference type="Pfam" id="PF01928">
    <property type="entry name" value="CYTH"/>
    <property type="match status" value="1"/>
</dbReference>
<protein>
    <recommendedName>
        <fullName evidence="1">CYTH domain-containing protein</fullName>
    </recommendedName>
</protein>
<evidence type="ECO:0000313" key="3">
    <source>
        <dbReference type="Proteomes" id="UP000177746"/>
    </source>
</evidence>
<dbReference type="AlphaFoldDB" id="A0A1G2T3T3"/>
<feature type="domain" description="CYTH" evidence="1">
    <location>
        <begin position="1"/>
        <end position="172"/>
    </location>
</feature>
<name>A0A1G2T3T3_9BACT</name>